<feature type="region of interest" description="Disordered" evidence="13">
    <location>
        <begin position="1"/>
        <end position="29"/>
    </location>
</feature>
<keyword evidence="9" id="KW-0406">Ion transport</keyword>
<evidence type="ECO:0000313" key="17">
    <source>
        <dbReference type="Proteomes" id="UP001516023"/>
    </source>
</evidence>
<dbReference type="AlphaFoldDB" id="A0ABD3PSB7"/>
<keyword evidence="3" id="KW-0813">Transport</keyword>
<evidence type="ECO:0000256" key="2">
    <source>
        <dbReference type="ARBA" id="ARBA00015897"/>
    </source>
</evidence>
<evidence type="ECO:0000256" key="9">
    <source>
        <dbReference type="ARBA" id="ARBA00023065"/>
    </source>
</evidence>
<evidence type="ECO:0000256" key="4">
    <source>
        <dbReference type="ARBA" id="ARBA00022475"/>
    </source>
</evidence>
<keyword evidence="17" id="KW-1185">Reference proteome</keyword>
<dbReference type="InterPro" id="IPR027359">
    <property type="entry name" value="Volt_channel_dom_sf"/>
</dbReference>
<proteinExistence type="predicted"/>
<accession>A0ABD3PSB7</accession>
<keyword evidence="6" id="KW-0851">Voltage-gated channel</keyword>
<evidence type="ECO:0000256" key="7">
    <source>
        <dbReference type="ARBA" id="ARBA00022989"/>
    </source>
</evidence>
<dbReference type="Proteomes" id="UP001516023">
    <property type="component" value="Unassembled WGS sequence"/>
</dbReference>
<feature type="transmembrane region" description="Helical" evidence="14">
    <location>
        <begin position="165"/>
        <end position="190"/>
    </location>
</feature>
<dbReference type="GO" id="GO:0034702">
    <property type="term" value="C:monoatomic ion channel complex"/>
    <property type="evidence" value="ECO:0007669"/>
    <property type="project" value="UniProtKB-KW"/>
</dbReference>
<evidence type="ECO:0000259" key="15">
    <source>
        <dbReference type="Pfam" id="PF00520"/>
    </source>
</evidence>
<feature type="transmembrane region" description="Helical" evidence="14">
    <location>
        <begin position="74"/>
        <end position="96"/>
    </location>
</feature>
<feature type="compositionally biased region" description="Pro residues" evidence="13">
    <location>
        <begin position="1"/>
        <end position="12"/>
    </location>
</feature>
<sequence length="295" mass="33494">MPPPVPTMPPSPASLENAAIRARPRRTKQTSLGLPTSREEFFYAKEKHGTDDDEIDPWQIRLLAFLNSTGVQHFLIALLMLDVTILFMELAIDAFFPQCYIIESHAISCCPARADNPHSIAMAFSRVLSSDDEHNELCEAPLVETNYPVGCNDHAYPAVHVAHNVLFSLTMIILVTFEIELLIMIYLIGVKKFFSRVFYVVDLFIVTVSLVLEVVFRLLHNEIASDLVGILIFFRVWRFVRIGHGFIASTFELQEEKMEKWKEYIHEVEKIVGDLGGKLPETRPSSLLEEEDGSD</sequence>
<evidence type="ECO:0000256" key="10">
    <source>
        <dbReference type="ARBA" id="ARBA00023136"/>
    </source>
</evidence>
<keyword evidence="4" id="KW-1003">Cell membrane</keyword>
<keyword evidence="11" id="KW-0407">Ion channel</keyword>
<evidence type="ECO:0000256" key="5">
    <source>
        <dbReference type="ARBA" id="ARBA00022692"/>
    </source>
</evidence>
<evidence type="ECO:0000256" key="11">
    <source>
        <dbReference type="ARBA" id="ARBA00023303"/>
    </source>
</evidence>
<evidence type="ECO:0000256" key="6">
    <source>
        <dbReference type="ARBA" id="ARBA00022882"/>
    </source>
</evidence>
<feature type="domain" description="Ion transport" evidence="15">
    <location>
        <begin position="164"/>
        <end position="242"/>
    </location>
</feature>
<keyword evidence="8" id="KW-0175">Coiled coil</keyword>
<feature type="transmembrane region" description="Helical" evidence="14">
    <location>
        <begin position="197"/>
        <end position="217"/>
    </location>
</feature>
<dbReference type="GO" id="GO:0005886">
    <property type="term" value="C:plasma membrane"/>
    <property type="evidence" value="ECO:0007669"/>
    <property type="project" value="UniProtKB-SubCell"/>
</dbReference>
<keyword evidence="10 14" id="KW-0472">Membrane</keyword>
<evidence type="ECO:0000313" key="16">
    <source>
        <dbReference type="EMBL" id="KAL3790601.1"/>
    </source>
</evidence>
<evidence type="ECO:0000256" key="1">
    <source>
        <dbReference type="ARBA" id="ARBA00004651"/>
    </source>
</evidence>
<dbReference type="InterPro" id="IPR031846">
    <property type="entry name" value="Hvcn1"/>
</dbReference>
<evidence type="ECO:0000256" key="3">
    <source>
        <dbReference type="ARBA" id="ARBA00022448"/>
    </source>
</evidence>
<name>A0ABD3PSB7_9STRA</name>
<dbReference type="PANTHER" id="PTHR46480:SF1">
    <property type="entry name" value="VOLTAGE-GATED HYDROGEN CHANNEL 1"/>
    <property type="match status" value="1"/>
</dbReference>
<dbReference type="GO" id="GO:0034220">
    <property type="term" value="P:monoatomic ion transmembrane transport"/>
    <property type="evidence" value="ECO:0007669"/>
    <property type="project" value="UniProtKB-KW"/>
</dbReference>
<evidence type="ECO:0000256" key="12">
    <source>
        <dbReference type="ARBA" id="ARBA00031989"/>
    </source>
</evidence>
<reference evidence="16 17" key="1">
    <citation type="journal article" date="2020" name="G3 (Bethesda)">
        <title>Improved Reference Genome for Cyclotella cryptica CCMP332, a Model for Cell Wall Morphogenesis, Salinity Adaptation, and Lipid Production in Diatoms (Bacillariophyta).</title>
        <authorList>
            <person name="Roberts W.R."/>
            <person name="Downey K.M."/>
            <person name="Ruck E.C."/>
            <person name="Traller J.C."/>
            <person name="Alverson A.J."/>
        </authorList>
    </citation>
    <scope>NUCLEOTIDE SEQUENCE [LARGE SCALE GENOMIC DNA]</scope>
    <source>
        <strain evidence="16 17">CCMP332</strain>
    </source>
</reference>
<dbReference type="EMBL" id="JABMIG020000125">
    <property type="protein sequence ID" value="KAL3790601.1"/>
    <property type="molecule type" value="Genomic_DNA"/>
</dbReference>
<evidence type="ECO:0000256" key="8">
    <source>
        <dbReference type="ARBA" id="ARBA00023054"/>
    </source>
</evidence>
<gene>
    <name evidence="16" type="ORF">HJC23_008807</name>
</gene>
<comment type="caution">
    <text evidence="16">The sequence shown here is derived from an EMBL/GenBank/DDBJ whole genome shotgun (WGS) entry which is preliminary data.</text>
</comment>
<feature type="region of interest" description="Disordered" evidence="13">
    <location>
        <begin position="276"/>
        <end position="295"/>
    </location>
</feature>
<evidence type="ECO:0000256" key="13">
    <source>
        <dbReference type="SAM" id="MobiDB-lite"/>
    </source>
</evidence>
<dbReference type="Gene3D" id="1.20.120.350">
    <property type="entry name" value="Voltage-gated potassium channels. Chain C"/>
    <property type="match status" value="1"/>
</dbReference>
<evidence type="ECO:0000256" key="14">
    <source>
        <dbReference type="SAM" id="Phobius"/>
    </source>
</evidence>
<dbReference type="PANTHER" id="PTHR46480">
    <property type="entry name" value="F20B24.22"/>
    <property type="match status" value="1"/>
</dbReference>
<dbReference type="Pfam" id="PF00520">
    <property type="entry name" value="Ion_trans"/>
    <property type="match status" value="1"/>
</dbReference>
<protein>
    <recommendedName>
        <fullName evidence="2">Voltage-gated hydrogen channel 1</fullName>
    </recommendedName>
    <alternativeName>
        <fullName evidence="12">Hydrogen voltage-gated channel 1</fullName>
    </alternativeName>
</protein>
<keyword evidence="5 14" id="KW-0812">Transmembrane</keyword>
<keyword evidence="7 14" id="KW-1133">Transmembrane helix</keyword>
<comment type="subcellular location">
    <subcellularLocation>
        <location evidence="1">Cell membrane</location>
        <topology evidence="1">Multi-pass membrane protein</topology>
    </subcellularLocation>
</comment>
<organism evidence="16 17">
    <name type="scientific">Cyclotella cryptica</name>
    <dbReference type="NCBI Taxonomy" id="29204"/>
    <lineage>
        <taxon>Eukaryota</taxon>
        <taxon>Sar</taxon>
        <taxon>Stramenopiles</taxon>
        <taxon>Ochrophyta</taxon>
        <taxon>Bacillariophyta</taxon>
        <taxon>Coscinodiscophyceae</taxon>
        <taxon>Thalassiosirophycidae</taxon>
        <taxon>Stephanodiscales</taxon>
        <taxon>Stephanodiscaceae</taxon>
        <taxon>Cyclotella</taxon>
    </lineage>
</organism>
<dbReference type="InterPro" id="IPR005821">
    <property type="entry name" value="Ion_trans_dom"/>
</dbReference>